<dbReference type="Pfam" id="PF22599">
    <property type="entry name" value="SecDF_P1_head"/>
    <property type="match status" value="1"/>
</dbReference>
<evidence type="ECO:0000256" key="2">
    <source>
        <dbReference type="ARBA" id="ARBA00022448"/>
    </source>
</evidence>
<dbReference type="InterPro" id="IPR022813">
    <property type="entry name" value="SecD/SecF_arch_bac"/>
</dbReference>
<evidence type="ECO:0000256" key="5">
    <source>
        <dbReference type="ARBA" id="ARBA00022927"/>
    </source>
</evidence>
<dbReference type="InterPro" id="IPR005791">
    <property type="entry name" value="SecD"/>
</dbReference>
<feature type="domain" description="SecDF P1 head subdomain" evidence="15">
    <location>
        <begin position="307"/>
        <end position="441"/>
    </location>
</feature>
<feature type="domain" description="Protein export membrane protein SecD/SecF C-terminal" evidence="12">
    <location>
        <begin position="443"/>
        <end position="606"/>
    </location>
</feature>
<feature type="domain" description="SecD export protein N-terminal TM" evidence="13">
    <location>
        <begin position="2"/>
        <end position="103"/>
    </location>
</feature>
<dbReference type="GO" id="GO:0006605">
    <property type="term" value="P:protein targeting"/>
    <property type="evidence" value="ECO:0007669"/>
    <property type="project" value="UniProtKB-UniRule"/>
</dbReference>
<evidence type="ECO:0000256" key="1">
    <source>
        <dbReference type="ARBA" id="ARBA00004651"/>
    </source>
</evidence>
<feature type="transmembrane region" description="Helical" evidence="11">
    <location>
        <begin position="491"/>
        <end position="510"/>
    </location>
</feature>
<evidence type="ECO:0000259" key="13">
    <source>
        <dbReference type="Pfam" id="PF13721"/>
    </source>
</evidence>
<reference evidence="16" key="2">
    <citation type="submission" date="2021-04" db="EMBL/GenBank/DDBJ databases">
        <authorList>
            <person name="Gilroy R."/>
        </authorList>
    </citation>
    <scope>NUCLEOTIDE SEQUENCE</scope>
    <source>
        <strain evidence="16">378</strain>
    </source>
</reference>
<comment type="subunit">
    <text evidence="11">Forms a complex with SecF. Part of the essential Sec protein translocation apparatus which comprises SecA, SecYEG and auxiliary proteins SecDF-YajC and YidC.</text>
</comment>
<keyword evidence="5 11" id="KW-0653">Protein transport</keyword>
<dbReference type="PANTHER" id="PTHR30081">
    <property type="entry name" value="PROTEIN-EXPORT MEMBRANE PROTEIN SEC"/>
    <property type="match status" value="1"/>
</dbReference>
<evidence type="ECO:0000259" key="15">
    <source>
        <dbReference type="Pfam" id="PF22599"/>
    </source>
</evidence>
<evidence type="ECO:0000256" key="8">
    <source>
        <dbReference type="ARBA" id="ARBA00023136"/>
    </source>
</evidence>
<evidence type="ECO:0000256" key="3">
    <source>
        <dbReference type="ARBA" id="ARBA00022475"/>
    </source>
</evidence>
<dbReference type="NCBIfam" id="TIGR01129">
    <property type="entry name" value="secD"/>
    <property type="match status" value="1"/>
</dbReference>
<dbReference type="HAMAP" id="MF_01463_B">
    <property type="entry name" value="SecD_B"/>
    <property type="match status" value="1"/>
</dbReference>
<keyword evidence="6 11" id="KW-1133">Transmembrane helix</keyword>
<comment type="caution">
    <text evidence="11">Lacks conserved residue(s) required for the propagation of feature annotation.</text>
</comment>
<feature type="transmembrane region" description="Helical" evidence="11">
    <location>
        <begin position="587"/>
        <end position="611"/>
    </location>
</feature>
<dbReference type="InterPro" id="IPR048631">
    <property type="entry name" value="SecD_1st"/>
</dbReference>
<feature type="transmembrane region" description="Helical" evidence="11">
    <location>
        <begin position="516"/>
        <end position="535"/>
    </location>
</feature>
<dbReference type="InterPro" id="IPR027398">
    <property type="entry name" value="SecD-TM"/>
</dbReference>
<feature type="domain" description="Protein translocase subunit SecDF P1" evidence="14">
    <location>
        <begin position="229"/>
        <end position="287"/>
    </location>
</feature>
<dbReference type="AlphaFoldDB" id="A0A948TFK5"/>
<comment type="function">
    <text evidence="11">Part of the Sec protein translocase complex. Interacts with the SecYEG preprotein conducting channel. SecDF uses the proton motive force (PMF) to complete protein translocation after the ATP-dependent function of SecA.</text>
</comment>
<evidence type="ECO:0000259" key="14">
    <source>
        <dbReference type="Pfam" id="PF21760"/>
    </source>
</evidence>
<dbReference type="InterPro" id="IPR048634">
    <property type="entry name" value="SecD_SecF_C"/>
</dbReference>
<dbReference type="Pfam" id="PF02355">
    <property type="entry name" value="SecD_SecF_C"/>
    <property type="match status" value="1"/>
</dbReference>
<evidence type="ECO:0000256" key="4">
    <source>
        <dbReference type="ARBA" id="ARBA00022692"/>
    </source>
</evidence>
<dbReference type="PANTHER" id="PTHR30081:SF1">
    <property type="entry name" value="PROTEIN TRANSLOCASE SUBUNIT SECD"/>
    <property type="match status" value="1"/>
</dbReference>
<dbReference type="InterPro" id="IPR022646">
    <property type="entry name" value="SecD/SecF_CS"/>
</dbReference>
<dbReference type="GO" id="GO:0065002">
    <property type="term" value="P:intracellular protein transmembrane transport"/>
    <property type="evidence" value="ECO:0007669"/>
    <property type="project" value="UniProtKB-UniRule"/>
</dbReference>
<feature type="transmembrane region" description="Helical" evidence="11">
    <location>
        <begin position="466"/>
        <end position="484"/>
    </location>
</feature>
<dbReference type="GO" id="GO:0043952">
    <property type="term" value="P:protein transport by the Sec complex"/>
    <property type="evidence" value="ECO:0007669"/>
    <property type="project" value="UniProtKB-UniRule"/>
</dbReference>
<dbReference type="FunFam" id="1.20.1640.10:FF:000004">
    <property type="entry name" value="Protein translocase subunit SecD"/>
    <property type="match status" value="1"/>
</dbReference>
<keyword evidence="4 11" id="KW-0812">Transmembrane</keyword>
<dbReference type="Pfam" id="PF13721">
    <property type="entry name" value="SecD-TM1"/>
    <property type="match status" value="1"/>
</dbReference>
<evidence type="ECO:0000256" key="7">
    <source>
        <dbReference type="ARBA" id="ARBA00023010"/>
    </source>
</evidence>
<evidence type="ECO:0000313" key="17">
    <source>
        <dbReference type="Proteomes" id="UP000733611"/>
    </source>
</evidence>
<evidence type="ECO:0000259" key="12">
    <source>
        <dbReference type="Pfam" id="PF02355"/>
    </source>
</evidence>
<keyword evidence="3 11" id="KW-1003">Cell membrane</keyword>
<evidence type="ECO:0000256" key="9">
    <source>
        <dbReference type="ARBA" id="ARBA00060774"/>
    </source>
</evidence>
<evidence type="ECO:0000256" key="10">
    <source>
        <dbReference type="ARBA" id="ARBA00068220"/>
    </source>
</evidence>
<dbReference type="InterPro" id="IPR055344">
    <property type="entry name" value="SecD_SecF_C_bact"/>
</dbReference>
<dbReference type="InterPro" id="IPR054384">
    <property type="entry name" value="SecDF_P1_head"/>
</dbReference>
<dbReference type="Proteomes" id="UP000733611">
    <property type="component" value="Unassembled WGS sequence"/>
</dbReference>
<dbReference type="Gene3D" id="3.30.70.3400">
    <property type="match status" value="2"/>
</dbReference>
<keyword evidence="2 11" id="KW-0813">Transport</keyword>
<organism evidence="16 17">
    <name type="scientific">Candidatus Anaerobiospirillum pullicola</name>
    <dbReference type="NCBI Taxonomy" id="2838451"/>
    <lineage>
        <taxon>Bacteria</taxon>
        <taxon>Pseudomonadati</taxon>
        <taxon>Pseudomonadota</taxon>
        <taxon>Gammaproteobacteria</taxon>
        <taxon>Aeromonadales</taxon>
        <taxon>Succinivibrionaceae</taxon>
        <taxon>Anaerobiospirillum</taxon>
    </lineage>
</organism>
<name>A0A948TFK5_9GAMM</name>
<evidence type="ECO:0000256" key="11">
    <source>
        <dbReference type="HAMAP-Rule" id="MF_01463"/>
    </source>
</evidence>
<gene>
    <name evidence="11 16" type="primary">secD</name>
    <name evidence="16" type="ORF">H9847_02540</name>
</gene>
<proteinExistence type="inferred from homology"/>
<dbReference type="Gene3D" id="1.20.1640.10">
    <property type="entry name" value="Multidrug efflux transporter AcrB transmembrane domain"/>
    <property type="match status" value="1"/>
</dbReference>
<reference evidence="16" key="1">
    <citation type="journal article" date="2021" name="PeerJ">
        <title>Extensive microbial diversity within the chicken gut microbiome revealed by metagenomics and culture.</title>
        <authorList>
            <person name="Gilroy R."/>
            <person name="Ravi A."/>
            <person name="Getino M."/>
            <person name="Pursley I."/>
            <person name="Horton D.L."/>
            <person name="Alikhan N.F."/>
            <person name="Baker D."/>
            <person name="Gharbi K."/>
            <person name="Hall N."/>
            <person name="Watson M."/>
            <person name="Adriaenssens E.M."/>
            <person name="Foster-Nyarko E."/>
            <person name="Jarju S."/>
            <person name="Secka A."/>
            <person name="Antonio M."/>
            <person name="Oren A."/>
            <person name="Chaudhuri R.R."/>
            <person name="La Ragione R."/>
            <person name="Hildebrand F."/>
            <person name="Pallen M.J."/>
        </authorList>
    </citation>
    <scope>NUCLEOTIDE SEQUENCE</scope>
    <source>
        <strain evidence="16">378</strain>
    </source>
</reference>
<comment type="similarity">
    <text evidence="9 11">Belongs to the SecD/SecF family. SecD subfamily.</text>
</comment>
<protein>
    <recommendedName>
        <fullName evidence="10 11">Protein translocase subunit SecD</fullName>
    </recommendedName>
</protein>
<dbReference type="Gene3D" id="3.30.1360.200">
    <property type="match status" value="1"/>
</dbReference>
<dbReference type="FunFam" id="3.30.70.3400:FF:000003">
    <property type="entry name" value="Preprotein translocase subunit SecD"/>
    <property type="match status" value="1"/>
</dbReference>
<accession>A0A948TFK5</accession>
<keyword evidence="8 11" id="KW-0472">Membrane</keyword>
<dbReference type="FunFam" id="3.30.1360.200:FF:000001">
    <property type="entry name" value="Protein translocase subunit SecD"/>
    <property type="match status" value="1"/>
</dbReference>
<dbReference type="NCBIfam" id="TIGR00916">
    <property type="entry name" value="2A0604s01"/>
    <property type="match status" value="1"/>
</dbReference>
<dbReference type="Pfam" id="PF21760">
    <property type="entry name" value="SecD_1st"/>
    <property type="match status" value="1"/>
</dbReference>
<feature type="transmembrane region" description="Helical" evidence="11">
    <location>
        <begin position="556"/>
        <end position="581"/>
    </location>
</feature>
<sequence>MINKFPWWKNLLVAVVILIGFFYALPNLYGEDPALQVSGTNGNPVSQEVATQVENLLNSKGITGQYELDEQGQLLVRFKTLDEQIMAKDLVQAYLGDRYITALNLAPATPEFMRKLGMHPLKLGLDLRGGVHFLMEVDMEEAMKKMRTQLVSDLRTELRQNDLRLSGARSEGNDVVISFRDSETRDAAMSLLQRNHRDFTFQDYDDGGHYYIRAAMTEARLSQIRTSAVDQNINILRNRVNELGVAEPLIQRQGADRVVVELPGVQDTARAKEILGATATLEFRLVDSNADLGAAMQGRIPPGTELHYDRNGAPVVLEKRVILTGDHIVDASSSTDENGRPQVNISLDSRGGSIMSEFTKDNIGKPMATNFIEFKVVENTDPNAPKVGEPGYKPKFKKVEQVINVATIQSRLGSNFRITGIDSSREAHNLALLLRAGALIAPIQIVEERTIGPSLGQENIENSMRAMLYGFTALGLFMVIYYKAFGLVANLALFFNLVLIVGVVSMIPGATMTLPGIAGIVLTIGMAVDANVLIYERIREELRHGRSVQLAINEGYARAFATIADSNITSFITAFILFMVGTGAVKGFALVLMVGLASSMFTAVTACRAIVNIIWGGRPNLKTLSI</sequence>
<comment type="subcellular location">
    <subcellularLocation>
        <location evidence="1 11">Cell membrane</location>
        <topology evidence="1 11">Multi-pass membrane protein</topology>
    </subcellularLocation>
</comment>
<dbReference type="SUPFAM" id="SSF82866">
    <property type="entry name" value="Multidrug efflux transporter AcrB transmembrane domain"/>
    <property type="match status" value="1"/>
</dbReference>
<dbReference type="GO" id="GO:0005886">
    <property type="term" value="C:plasma membrane"/>
    <property type="evidence" value="ECO:0007669"/>
    <property type="project" value="UniProtKB-SubCell"/>
</dbReference>
<evidence type="ECO:0000313" key="16">
    <source>
        <dbReference type="EMBL" id="MBU3843738.1"/>
    </source>
</evidence>
<keyword evidence="7 11" id="KW-0811">Translocation</keyword>
<dbReference type="Pfam" id="PF07549">
    <property type="entry name" value="Sec_GG"/>
    <property type="match status" value="1"/>
</dbReference>
<dbReference type="EMBL" id="JAHLFE010000044">
    <property type="protein sequence ID" value="MBU3843738.1"/>
    <property type="molecule type" value="Genomic_DNA"/>
</dbReference>
<dbReference type="GO" id="GO:0015450">
    <property type="term" value="F:protein-transporting ATPase activity"/>
    <property type="evidence" value="ECO:0007669"/>
    <property type="project" value="InterPro"/>
</dbReference>
<comment type="caution">
    <text evidence="16">The sequence shown here is derived from an EMBL/GenBank/DDBJ whole genome shotgun (WGS) entry which is preliminary data.</text>
</comment>
<evidence type="ECO:0000256" key="6">
    <source>
        <dbReference type="ARBA" id="ARBA00022989"/>
    </source>
</evidence>